<dbReference type="EMBL" id="VTPC01029965">
    <property type="protein sequence ID" value="KAF2891506.1"/>
    <property type="molecule type" value="Genomic_DNA"/>
</dbReference>
<evidence type="ECO:0000313" key="2">
    <source>
        <dbReference type="Proteomes" id="UP000801492"/>
    </source>
</evidence>
<protein>
    <recommendedName>
        <fullName evidence="3">Integrase catalytic domain-containing protein</fullName>
    </recommendedName>
</protein>
<evidence type="ECO:0000313" key="1">
    <source>
        <dbReference type="EMBL" id="KAF2891506.1"/>
    </source>
</evidence>
<sequence length="166" mass="19673">MMSSPIPEYPWQVISMDVCFAEYQGKNRKISIWYPRALNNNNFDNQEMETFTTRYNFKHIASSPYHQQSNGKAEASVKTVENLIKKTEDSQQELWWLPLDHRNTPNKTALSPVQRLMPRHTRPSLPLTNLKSKMTDVMKNIEDRHTHSKLYYDRYTKDLPTLSVRR</sequence>
<proteinExistence type="predicted"/>
<dbReference type="SUPFAM" id="SSF53098">
    <property type="entry name" value="Ribonuclease H-like"/>
    <property type="match status" value="1"/>
</dbReference>
<organism evidence="1 2">
    <name type="scientific">Ignelater luminosus</name>
    <name type="common">Cucubano</name>
    <name type="synonym">Pyrophorus luminosus</name>
    <dbReference type="NCBI Taxonomy" id="2038154"/>
    <lineage>
        <taxon>Eukaryota</taxon>
        <taxon>Metazoa</taxon>
        <taxon>Ecdysozoa</taxon>
        <taxon>Arthropoda</taxon>
        <taxon>Hexapoda</taxon>
        <taxon>Insecta</taxon>
        <taxon>Pterygota</taxon>
        <taxon>Neoptera</taxon>
        <taxon>Endopterygota</taxon>
        <taxon>Coleoptera</taxon>
        <taxon>Polyphaga</taxon>
        <taxon>Elateriformia</taxon>
        <taxon>Elateroidea</taxon>
        <taxon>Elateridae</taxon>
        <taxon>Agrypninae</taxon>
        <taxon>Pyrophorini</taxon>
        <taxon>Ignelater</taxon>
    </lineage>
</organism>
<gene>
    <name evidence="1" type="ORF">ILUMI_14667</name>
</gene>
<dbReference type="GO" id="GO:0003676">
    <property type="term" value="F:nucleic acid binding"/>
    <property type="evidence" value="ECO:0007669"/>
    <property type="project" value="InterPro"/>
</dbReference>
<dbReference type="Proteomes" id="UP000801492">
    <property type="component" value="Unassembled WGS sequence"/>
</dbReference>
<dbReference type="Gene3D" id="3.30.420.10">
    <property type="entry name" value="Ribonuclease H-like superfamily/Ribonuclease H"/>
    <property type="match status" value="1"/>
</dbReference>
<reference evidence="1" key="1">
    <citation type="submission" date="2019-08" db="EMBL/GenBank/DDBJ databases">
        <title>The genome of the North American firefly Photinus pyralis.</title>
        <authorList>
            <consortium name="Photinus pyralis genome working group"/>
            <person name="Fallon T.R."/>
            <person name="Sander Lower S.E."/>
            <person name="Weng J.-K."/>
        </authorList>
    </citation>
    <scope>NUCLEOTIDE SEQUENCE</scope>
    <source>
        <strain evidence="1">TRF0915ILg1</strain>
        <tissue evidence="1">Whole body</tissue>
    </source>
</reference>
<dbReference type="InterPro" id="IPR036397">
    <property type="entry name" value="RNaseH_sf"/>
</dbReference>
<dbReference type="InterPro" id="IPR050951">
    <property type="entry name" value="Retrovirus_Pol_polyprotein"/>
</dbReference>
<dbReference type="AlphaFoldDB" id="A0A8K0CUI1"/>
<accession>A0A8K0CUI1</accession>
<keyword evidence="2" id="KW-1185">Reference proteome</keyword>
<dbReference type="PANTHER" id="PTHR37984:SF8">
    <property type="entry name" value="CCHC-TYPE DOMAIN-CONTAINING PROTEIN"/>
    <property type="match status" value="1"/>
</dbReference>
<name>A0A8K0CUI1_IGNLU</name>
<dbReference type="InterPro" id="IPR012337">
    <property type="entry name" value="RNaseH-like_sf"/>
</dbReference>
<comment type="caution">
    <text evidence="1">The sequence shown here is derived from an EMBL/GenBank/DDBJ whole genome shotgun (WGS) entry which is preliminary data.</text>
</comment>
<dbReference type="OrthoDB" id="6760940at2759"/>
<evidence type="ECO:0008006" key="3">
    <source>
        <dbReference type="Google" id="ProtNLM"/>
    </source>
</evidence>
<dbReference type="PANTHER" id="PTHR37984">
    <property type="entry name" value="PROTEIN CBG26694"/>
    <property type="match status" value="1"/>
</dbReference>